<evidence type="ECO:0000313" key="7">
    <source>
        <dbReference type="WBParaSite" id="GPUH_0000475901-mRNA-1"/>
    </source>
</evidence>
<keyword evidence="6" id="KW-1185">Reference proteome</keyword>
<reference evidence="5 6" key="2">
    <citation type="submission" date="2018-11" db="EMBL/GenBank/DDBJ databases">
        <authorList>
            <consortium name="Pathogen Informatics"/>
        </authorList>
    </citation>
    <scope>NUCLEOTIDE SEQUENCE [LARGE SCALE GENOMIC DNA]</scope>
</reference>
<dbReference type="PROSITE" id="PS51221">
    <property type="entry name" value="TTL"/>
    <property type="match status" value="1"/>
</dbReference>
<dbReference type="GO" id="GO:0005524">
    <property type="term" value="F:ATP binding"/>
    <property type="evidence" value="ECO:0007669"/>
    <property type="project" value="UniProtKB-KW"/>
</dbReference>
<sequence length="116" mass="13696">MRQSLAASHFTVVAESEFWIGYWGRHLKSAQYRTVKPYQKVNHYPGAFHMGRKDRLWQHINEMAVLWGADAYHLMPTTYVLPRDVKKLKVYLNGTPPRNVILKPVRLLTAYFDLFF</sequence>
<dbReference type="GO" id="GO:0015631">
    <property type="term" value="F:tubulin binding"/>
    <property type="evidence" value="ECO:0007669"/>
    <property type="project" value="TreeGrafter"/>
</dbReference>
<organism evidence="7">
    <name type="scientific">Gongylonema pulchrum</name>
    <dbReference type="NCBI Taxonomy" id="637853"/>
    <lineage>
        <taxon>Eukaryota</taxon>
        <taxon>Metazoa</taxon>
        <taxon>Ecdysozoa</taxon>
        <taxon>Nematoda</taxon>
        <taxon>Chromadorea</taxon>
        <taxon>Rhabditida</taxon>
        <taxon>Spirurina</taxon>
        <taxon>Spiruromorpha</taxon>
        <taxon>Spiruroidea</taxon>
        <taxon>Gongylonematidae</taxon>
        <taxon>Gongylonema</taxon>
    </lineage>
</organism>
<reference evidence="7" key="1">
    <citation type="submission" date="2016-06" db="UniProtKB">
        <authorList>
            <consortium name="WormBaseParasite"/>
        </authorList>
    </citation>
    <scope>IDENTIFICATION</scope>
</reference>
<evidence type="ECO:0000256" key="1">
    <source>
        <dbReference type="ARBA" id="ARBA00006820"/>
    </source>
</evidence>
<evidence type="ECO:0000313" key="6">
    <source>
        <dbReference type="Proteomes" id="UP000271098"/>
    </source>
</evidence>
<comment type="similarity">
    <text evidence="1">Belongs to the tubulin--tyrosine ligase family.</text>
</comment>
<accession>A0A183D7R1</accession>
<dbReference type="GO" id="GO:0036064">
    <property type="term" value="C:ciliary basal body"/>
    <property type="evidence" value="ECO:0007669"/>
    <property type="project" value="TreeGrafter"/>
</dbReference>
<dbReference type="Proteomes" id="UP000271098">
    <property type="component" value="Unassembled WGS sequence"/>
</dbReference>
<dbReference type="EMBL" id="UYRT01009328">
    <property type="protein sequence ID" value="VDK47125.1"/>
    <property type="molecule type" value="Genomic_DNA"/>
</dbReference>
<dbReference type="GO" id="GO:0000226">
    <property type="term" value="P:microtubule cytoskeleton organization"/>
    <property type="evidence" value="ECO:0007669"/>
    <property type="project" value="TreeGrafter"/>
</dbReference>
<evidence type="ECO:0000313" key="5">
    <source>
        <dbReference type="EMBL" id="VDK47125.1"/>
    </source>
</evidence>
<dbReference type="WBParaSite" id="GPUH_0000475901-mRNA-1">
    <property type="protein sequence ID" value="GPUH_0000475901-mRNA-1"/>
    <property type="gene ID" value="GPUH_0000475901"/>
</dbReference>
<dbReference type="PANTHER" id="PTHR12241:SF162">
    <property type="entry name" value="TUBULIN MONOGLUTAMYLASE TTLL4"/>
    <property type="match status" value="1"/>
</dbReference>
<evidence type="ECO:0000256" key="3">
    <source>
        <dbReference type="ARBA" id="ARBA00022741"/>
    </source>
</evidence>
<name>A0A183D7R1_9BILA</name>
<dbReference type="InterPro" id="IPR004344">
    <property type="entry name" value="TTL/TTLL_fam"/>
</dbReference>
<evidence type="ECO:0000256" key="2">
    <source>
        <dbReference type="ARBA" id="ARBA00022598"/>
    </source>
</evidence>
<keyword evidence="3" id="KW-0547">Nucleotide-binding</keyword>
<protein>
    <submittedName>
        <fullName evidence="7">LPS biosynthesis protein</fullName>
    </submittedName>
</protein>
<dbReference type="GO" id="GO:0019098">
    <property type="term" value="P:reproductive behavior"/>
    <property type="evidence" value="ECO:0007669"/>
    <property type="project" value="UniProtKB-ARBA"/>
</dbReference>
<keyword evidence="2" id="KW-0436">Ligase</keyword>
<dbReference type="GO" id="GO:0070740">
    <property type="term" value="F:tubulin-glutamic acid ligase activity"/>
    <property type="evidence" value="ECO:0007669"/>
    <property type="project" value="TreeGrafter"/>
</dbReference>
<dbReference type="OrthoDB" id="202825at2759"/>
<dbReference type="AlphaFoldDB" id="A0A183D7R1"/>
<proteinExistence type="inferred from homology"/>
<dbReference type="PANTHER" id="PTHR12241">
    <property type="entry name" value="TUBULIN POLYGLUTAMYLASE"/>
    <property type="match status" value="1"/>
</dbReference>
<evidence type="ECO:0000256" key="4">
    <source>
        <dbReference type="ARBA" id="ARBA00022840"/>
    </source>
</evidence>
<dbReference type="Pfam" id="PF03133">
    <property type="entry name" value="TTL"/>
    <property type="match status" value="1"/>
</dbReference>
<keyword evidence="4" id="KW-0067">ATP-binding</keyword>
<gene>
    <name evidence="5" type="ORF">GPUH_LOCUS4754</name>
</gene>